<evidence type="ECO:0000256" key="5">
    <source>
        <dbReference type="ARBA" id="ARBA00023180"/>
    </source>
</evidence>
<dbReference type="InterPro" id="IPR011701">
    <property type="entry name" value="MFS"/>
</dbReference>
<dbReference type="GO" id="GO:0005886">
    <property type="term" value="C:plasma membrane"/>
    <property type="evidence" value="ECO:0007669"/>
    <property type="project" value="TreeGrafter"/>
</dbReference>
<feature type="transmembrane region" description="Helical" evidence="6">
    <location>
        <begin position="85"/>
        <end position="102"/>
    </location>
</feature>
<evidence type="ECO:0000259" key="7">
    <source>
        <dbReference type="PROSITE" id="PS50850"/>
    </source>
</evidence>
<dbReference type="PANTHER" id="PTHR23501">
    <property type="entry name" value="MAJOR FACILITATOR SUPERFAMILY"/>
    <property type="match status" value="1"/>
</dbReference>
<name>A0A8H5Z649_9HYPO</name>
<keyword evidence="9" id="KW-1185">Reference proteome</keyword>
<feature type="transmembrane region" description="Helical" evidence="6">
    <location>
        <begin position="50"/>
        <end position="73"/>
    </location>
</feature>
<dbReference type="OrthoDB" id="5096190at2759"/>
<dbReference type="SUPFAM" id="SSF103473">
    <property type="entry name" value="MFS general substrate transporter"/>
    <property type="match status" value="1"/>
</dbReference>
<evidence type="ECO:0000313" key="8">
    <source>
        <dbReference type="EMBL" id="KAF5724869.1"/>
    </source>
</evidence>
<dbReference type="GO" id="GO:0022857">
    <property type="term" value="F:transmembrane transporter activity"/>
    <property type="evidence" value="ECO:0007669"/>
    <property type="project" value="InterPro"/>
</dbReference>
<keyword evidence="4 6" id="KW-0472">Membrane</keyword>
<feature type="transmembrane region" description="Helical" evidence="6">
    <location>
        <begin position="166"/>
        <end position="187"/>
    </location>
</feature>
<comment type="subcellular location">
    <subcellularLocation>
        <location evidence="1">Membrane</location>
        <topology evidence="1">Multi-pass membrane protein</topology>
    </subcellularLocation>
</comment>
<dbReference type="Gene3D" id="1.20.1720.10">
    <property type="entry name" value="Multidrug resistance protein D"/>
    <property type="match status" value="1"/>
</dbReference>
<reference evidence="8 9" key="1">
    <citation type="submission" date="2020-05" db="EMBL/GenBank/DDBJ databases">
        <title>Identification and distribution of gene clusters putatively required for synthesis of sphingolipid metabolism inhibitors in phylogenetically diverse species of the filamentous fungus Fusarium.</title>
        <authorList>
            <person name="Kim H.-S."/>
            <person name="Busman M."/>
            <person name="Brown D.W."/>
            <person name="Divon H."/>
            <person name="Uhlig S."/>
            <person name="Proctor R.H."/>
        </authorList>
    </citation>
    <scope>NUCLEOTIDE SEQUENCE [LARGE SCALE GENOMIC DNA]</scope>
    <source>
        <strain evidence="8 9">NRRL 66235</strain>
    </source>
</reference>
<feature type="domain" description="Major facilitator superfamily (MFS) profile" evidence="7">
    <location>
        <begin position="48"/>
        <end position="194"/>
    </location>
</feature>
<evidence type="ECO:0000256" key="4">
    <source>
        <dbReference type="ARBA" id="ARBA00023136"/>
    </source>
</evidence>
<dbReference type="EMBL" id="JAAOAN010000024">
    <property type="protein sequence ID" value="KAF5724869.1"/>
    <property type="molecule type" value="Genomic_DNA"/>
</dbReference>
<dbReference type="PANTHER" id="PTHR23501:SF43">
    <property type="entry name" value="MULTIDRUG TRANSPORTER, PUTATIVE (AFU_ORTHOLOGUE AFUA_6G03040)-RELATED"/>
    <property type="match status" value="1"/>
</dbReference>
<comment type="caution">
    <text evidence="8">The sequence shown here is derived from an EMBL/GenBank/DDBJ whole genome shotgun (WGS) entry which is preliminary data.</text>
</comment>
<dbReference type="AlphaFoldDB" id="A0A8H5Z649"/>
<dbReference type="InterPro" id="IPR036259">
    <property type="entry name" value="MFS_trans_sf"/>
</dbReference>
<proteinExistence type="predicted"/>
<gene>
    <name evidence="8" type="ORF">FMUND_426</name>
</gene>
<evidence type="ECO:0000256" key="2">
    <source>
        <dbReference type="ARBA" id="ARBA00022692"/>
    </source>
</evidence>
<feature type="transmembrane region" description="Helical" evidence="6">
    <location>
        <begin position="140"/>
        <end position="159"/>
    </location>
</feature>
<sequence>MDTLASALPTNKGSTPILHNAAASSPEAVLGANNDDKKYLTGWKLHSLSAALWISLFLSTLETTIVSTSLVSVTNALNGFILRDWIVTSYLLTYTGFLTIYAKLSDIFGKKTMLLLALLIFTLFSGLCVCGIILRAFQGVGASGIYAMILAIAPSLVPISKYAKYMGVMSTVFITASVLGPILGGFISQHSTWR</sequence>
<dbReference type="Proteomes" id="UP000544331">
    <property type="component" value="Unassembled WGS sequence"/>
</dbReference>
<accession>A0A8H5Z649</accession>
<protein>
    <submittedName>
        <fullName evidence="8">Major facilitator superfamily transporter</fullName>
    </submittedName>
</protein>
<dbReference type="Pfam" id="PF07690">
    <property type="entry name" value="MFS_1"/>
    <property type="match status" value="1"/>
</dbReference>
<keyword evidence="3 6" id="KW-1133">Transmembrane helix</keyword>
<feature type="transmembrane region" description="Helical" evidence="6">
    <location>
        <begin position="114"/>
        <end position="134"/>
    </location>
</feature>
<evidence type="ECO:0000256" key="1">
    <source>
        <dbReference type="ARBA" id="ARBA00004141"/>
    </source>
</evidence>
<dbReference type="InterPro" id="IPR020846">
    <property type="entry name" value="MFS_dom"/>
</dbReference>
<evidence type="ECO:0000256" key="6">
    <source>
        <dbReference type="SAM" id="Phobius"/>
    </source>
</evidence>
<evidence type="ECO:0000313" key="9">
    <source>
        <dbReference type="Proteomes" id="UP000544331"/>
    </source>
</evidence>
<keyword evidence="5" id="KW-0325">Glycoprotein</keyword>
<evidence type="ECO:0000256" key="3">
    <source>
        <dbReference type="ARBA" id="ARBA00022989"/>
    </source>
</evidence>
<dbReference type="PROSITE" id="PS50850">
    <property type="entry name" value="MFS"/>
    <property type="match status" value="1"/>
</dbReference>
<keyword evidence="2 6" id="KW-0812">Transmembrane</keyword>
<organism evidence="8 9">
    <name type="scientific">Fusarium mundagurra</name>
    <dbReference type="NCBI Taxonomy" id="1567541"/>
    <lineage>
        <taxon>Eukaryota</taxon>
        <taxon>Fungi</taxon>
        <taxon>Dikarya</taxon>
        <taxon>Ascomycota</taxon>
        <taxon>Pezizomycotina</taxon>
        <taxon>Sordariomycetes</taxon>
        <taxon>Hypocreomycetidae</taxon>
        <taxon>Hypocreales</taxon>
        <taxon>Nectriaceae</taxon>
        <taxon>Fusarium</taxon>
        <taxon>Fusarium fujikuroi species complex</taxon>
    </lineage>
</organism>